<accession>A0A4R6LQM7</accession>
<dbReference type="RefSeq" id="WP_094402550.1">
    <property type="nucleotide sequence ID" value="NZ_NMVL01000022.1"/>
</dbReference>
<comment type="caution">
    <text evidence="4">The sequence shown here is derived from an EMBL/GenBank/DDBJ whole genome shotgun (WGS) entry which is preliminary data.</text>
</comment>
<dbReference type="PANTHER" id="PTHR43132:SF6">
    <property type="entry name" value="HTH-TYPE TRANSCRIPTIONAL REPRESSOR CZRA"/>
    <property type="match status" value="1"/>
</dbReference>
<keyword evidence="1" id="KW-0805">Transcription regulation</keyword>
<gene>
    <name evidence="4" type="ORF">CGZ94_02015</name>
</gene>
<organism evidence="4 5">
    <name type="scientific">Enemella evansiae</name>
    <dbReference type="NCBI Taxonomy" id="2016499"/>
    <lineage>
        <taxon>Bacteria</taxon>
        <taxon>Bacillati</taxon>
        <taxon>Actinomycetota</taxon>
        <taxon>Actinomycetes</taxon>
        <taxon>Propionibacteriales</taxon>
        <taxon>Propionibacteriaceae</taxon>
        <taxon>Enemella</taxon>
    </lineage>
</organism>
<dbReference type="Gene3D" id="1.10.10.10">
    <property type="entry name" value="Winged helix-like DNA-binding domain superfamily/Winged helix DNA-binding domain"/>
    <property type="match status" value="1"/>
</dbReference>
<dbReference type="GO" id="GO:0003677">
    <property type="term" value="F:DNA binding"/>
    <property type="evidence" value="ECO:0007669"/>
    <property type="project" value="UniProtKB-KW"/>
</dbReference>
<dbReference type="InterPro" id="IPR001845">
    <property type="entry name" value="HTH_ArsR_DNA-bd_dom"/>
</dbReference>
<dbReference type="InterPro" id="IPR011991">
    <property type="entry name" value="ArsR-like_HTH"/>
</dbReference>
<dbReference type="PANTHER" id="PTHR43132">
    <property type="entry name" value="ARSENICAL RESISTANCE OPERON REPRESSOR ARSR-RELATED"/>
    <property type="match status" value="1"/>
</dbReference>
<dbReference type="PROSITE" id="PS50987">
    <property type="entry name" value="HTH_ARSR_2"/>
    <property type="match status" value="1"/>
</dbReference>
<evidence type="ECO:0000256" key="1">
    <source>
        <dbReference type="ARBA" id="ARBA00023015"/>
    </source>
</evidence>
<evidence type="ECO:0000256" key="3">
    <source>
        <dbReference type="ARBA" id="ARBA00023163"/>
    </source>
</evidence>
<dbReference type="InterPro" id="IPR036390">
    <property type="entry name" value="WH_DNA-bd_sf"/>
</dbReference>
<protein>
    <submittedName>
        <fullName evidence="4">Transcriptional regulator</fullName>
    </submittedName>
</protein>
<evidence type="ECO:0000313" key="5">
    <source>
        <dbReference type="Proteomes" id="UP000215896"/>
    </source>
</evidence>
<evidence type="ECO:0000313" key="4">
    <source>
        <dbReference type="EMBL" id="OYO17686.1"/>
    </source>
</evidence>
<dbReference type="OrthoDB" id="3460651at2"/>
<dbReference type="InterPro" id="IPR051011">
    <property type="entry name" value="Metal_resp_trans_reg"/>
</dbReference>
<accession>A0A255GSR2</accession>
<dbReference type="EMBL" id="NMVO01000001">
    <property type="protein sequence ID" value="OYO17686.1"/>
    <property type="molecule type" value="Genomic_DNA"/>
</dbReference>
<sequence>MSEWLLGPDVLARARFAVSHLAVAMVALRGLAVRGRAPGDGPFGDALAVDPVLAVMLAEGFAASWTADCFTPAVLPAGSLSEELGGVRERPDAQIRADFAVTSRQGGVPPALRRARRLGDRVARLLELAWDRSVAPDWPRTRRVLEADIVSRTTALSRGGWAAAIEDIRPGTRYRPGGALRISGHDLPPKDLSGAELFFHPVPGSKGHACWDLPQHRFALSYPATGFGIPADPQPAGSLAALLGPNRARLLRLLDTPRSTTQLAAQTRLPIGAVGNHLRVLLQSGLVVRRRSGREVLYWRTPLGDDLVQ</sequence>
<keyword evidence="2" id="KW-0238">DNA-binding</keyword>
<keyword evidence="3" id="KW-0804">Transcription</keyword>
<keyword evidence="5" id="KW-1185">Reference proteome</keyword>
<dbReference type="Proteomes" id="UP000215896">
    <property type="component" value="Unassembled WGS sequence"/>
</dbReference>
<dbReference type="PRINTS" id="PR00778">
    <property type="entry name" value="HTHARSR"/>
</dbReference>
<evidence type="ECO:0000256" key="2">
    <source>
        <dbReference type="ARBA" id="ARBA00023125"/>
    </source>
</evidence>
<dbReference type="GO" id="GO:0003700">
    <property type="term" value="F:DNA-binding transcription factor activity"/>
    <property type="evidence" value="ECO:0007669"/>
    <property type="project" value="InterPro"/>
</dbReference>
<name>A0A255GSR2_9ACTN</name>
<dbReference type="SMART" id="SM00418">
    <property type="entry name" value="HTH_ARSR"/>
    <property type="match status" value="1"/>
</dbReference>
<reference evidence="4 5" key="1">
    <citation type="submission" date="2017-07" db="EMBL/GenBank/DDBJ databases">
        <title>Draft whole genome sequences of clinical Proprionibacteriaceae strains.</title>
        <authorList>
            <person name="Bernier A.-M."/>
            <person name="Bernard K."/>
            <person name="Domingo M.-C."/>
        </authorList>
    </citation>
    <scope>NUCLEOTIDE SEQUENCE [LARGE SCALE GENOMIC DNA]</scope>
    <source>
        <strain evidence="4 5">NML 030167</strain>
    </source>
</reference>
<dbReference type="CDD" id="cd00090">
    <property type="entry name" value="HTH_ARSR"/>
    <property type="match status" value="1"/>
</dbReference>
<dbReference type="Pfam" id="PF12840">
    <property type="entry name" value="HTH_20"/>
    <property type="match status" value="1"/>
</dbReference>
<proteinExistence type="predicted"/>
<dbReference type="AlphaFoldDB" id="A0A255GSR2"/>
<dbReference type="InterPro" id="IPR036388">
    <property type="entry name" value="WH-like_DNA-bd_sf"/>
</dbReference>
<dbReference type="SUPFAM" id="SSF46785">
    <property type="entry name" value="Winged helix' DNA-binding domain"/>
    <property type="match status" value="1"/>
</dbReference>